<dbReference type="Gene3D" id="3.50.50.60">
    <property type="entry name" value="FAD/NAD(P)-binding domain"/>
    <property type="match status" value="2"/>
</dbReference>
<dbReference type="InterPro" id="IPR036188">
    <property type="entry name" value="FAD/NAD-bd_sf"/>
</dbReference>
<reference evidence="6" key="2">
    <citation type="submission" date="2010-01" db="EMBL/GenBank/DDBJ databases">
        <title>The complete genome of Conexibacter woesei DSM 14684.</title>
        <authorList>
            <consortium name="US DOE Joint Genome Institute (JGI-PGF)"/>
            <person name="Lucas S."/>
            <person name="Copeland A."/>
            <person name="Lapidus A."/>
            <person name="Glavina del Rio T."/>
            <person name="Dalin E."/>
            <person name="Tice H."/>
            <person name="Bruce D."/>
            <person name="Goodwin L."/>
            <person name="Pitluck S."/>
            <person name="Kyrpides N."/>
            <person name="Mavromatis K."/>
            <person name="Ivanova N."/>
            <person name="Mikhailova N."/>
            <person name="Chertkov O."/>
            <person name="Brettin T."/>
            <person name="Detter J.C."/>
            <person name="Han C."/>
            <person name="Larimer F."/>
            <person name="Land M."/>
            <person name="Hauser L."/>
            <person name="Markowitz V."/>
            <person name="Cheng J.-F."/>
            <person name="Hugenholtz P."/>
            <person name="Woyke T."/>
            <person name="Wu D."/>
            <person name="Pukall R."/>
            <person name="Steenblock K."/>
            <person name="Schneider S."/>
            <person name="Klenk H.-P."/>
            <person name="Eisen J.A."/>
        </authorList>
    </citation>
    <scope>NUCLEOTIDE SEQUENCE [LARGE SCALE GENOMIC DNA]</scope>
    <source>
        <strain evidence="6">DSM 14684 / CIP 108061 / JCM 11494 / NBRC 100937 / ID131577</strain>
    </source>
</reference>
<evidence type="ECO:0000259" key="4">
    <source>
        <dbReference type="Pfam" id="PF01593"/>
    </source>
</evidence>
<name>D3FEQ5_CONWI</name>
<evidence type="ECO:0000256" key="3">
    <source>
        <dbReference type="ARBA" id="ARBA00040298"/>
    </source>
</evidence>
<comment type="subunit">
    <text evidence="2">Interacts with COX5B; this interaction may contribute to localize PYROXD2 to the inner face of the inner mitochondrial membrane.</text>
</comment>
<proteinExistence type="predicted"/>
<comment type="function">
    <text evidence="1">Probable oxidoreductase that may play a role as regulator of mitochondrial function.</text>
</comment>
<dbReference type="AlphaFoldDB" id="D3FEQ5"/>
<keyword evidence="6" id="KW-1185">Reference proteome</keyword>
<sequence>MSADRFDAVVVGAGPNGLAAAIALAESGRGVLLLEAEQQLGGAVTTAELTLPGFHHDVFSSVHPAAVASPVFARMPLHEHGLRWVQPELPMAHPLAGGRAALLARDLDVTAASLDALAPGDGARWAELAEPYLRRFPALRDTMLGGFPPLAGGAKLLAGLGLGGMLEFSRLLLGSAEGLAGELFRSDASAAWLFGAAMHGDVPVTGAGSAISGLYLNLLGHAVGWPSPEGGAARLTDALAGHLRALGGETRTNALVTAVHAAGGRATGVALADGSRAEAPIVILDTTPRALVQLAGDALPDGYVRKLLRFRAGQPTLKLDWALERPIPWEAADVSRAGTVHVGGEGAEIRAALLEVEAGRLPERPFLLLGQQSLADPTRAPAGKHTAWAYTHVPETVDVAAAVEAVEAHVERFAPGFRDAVLARHVLAPPDLERRNRNLVGGDVGGGSYALDQLVFRPLPSLSPYRTPLGGLYLGSASTFPGGAVHGVPGDAAARAALLDAKLARLPRPPLPGALTRRLPAALR</sequence>
<evidence type="ECO:0000313" key="5">
    <source>
        <dbReference type="EMBL" id="ADB49729.1"/>
    </source>
</evidence>
<evidence type="ECO:0000256" key="1">
    <source>
        <dbReference type="ARBA" id="ARBA00037217"/>
    </source>
</evidence>
<dbReference type="RefSeq" id="WP_012932780.1">
    <property type="nucleotide sequence ID" value="NC_013739.1"/>
</dbReference>
<dbReference type="PANTHER" id="PTHR10668">
    <property type="entry name" value="PHYTOENE DEHYDROGENASE"/>
    <property type="match status" value="1"/>
</dbReference>
<dbReference type="PANTHER" id="PTHR10668:SF105">
    <property type="entry name" value="DEHYDROGENASE-RELATED"/>
    <property type="match status" value="1"/>
</dbReference>
<evidence type="ECO:0000256" key="2">
    <source>
        <dbReference type="ARBA" id="ARBA00038825"/>
    </source>
</evidence>
<dbReference type="eggNOG" id="COG1233">
    <property type="taxonomic scope" value="Bacteria"/>
</dbReference>
<protein>
    <recommendedName>
        <fullName evidence="3">Pyridine nucleotide-disulfide oxidoreductase domain-containing protein 2</fullName>
    </recommendedName>
</protein>
<organism evidence="5 6">
    <name type="scientific">Conexibacter woesei (strain DSM 14684 / CCUG 47730 / CIP 108061 / JCM 11494 / NBRC 100937 / ID131577)</name>
    <dbReference type="NCBI Taxonomy" id="469383"/>
    <lineage>
        <taxon>Bacteria</taxon>
        <taxon>Bacillati</taxon>
        <taxon>Actinomycetota</taxon>
        <taxon>Thermoleophilia</taxon>
        <taxon>Solirubrobacterales</taxon>
        <taxon>Conexibacteraceae</taxon>
        <taxon>Conexibacter</taxon>
    </lineage>
</organism>
<dbReference type="Proteomes" id="UP000008229">
    <property type="component" value="Chromosome"/>
</dbReference>
<accession>D3FEQ5</accession>
<dbReference type="STRING" id="469383.Cwoe_1300"/>
<dbReference type="GO" id="GO:0016491">
    <property type="term" value="F:oxidoreductase activity"/>
    <property type="evidence" value="ECO:0007669"/>
    <property type="project" value="InterPro"/>
</dbReference>
<dbReference type="Gene3D" id="3.90.660.50">
    <property type="match status" value="1"/>
</dbReference>
<gene>
    <name evidence="5" type="ordered locus">Cwoe_1300</name>
</gene>
<reference evidence="5 6" key="1">
    <citation type="journal article" date="2010" name="Stand. Genomic Sci.">
        <title>Complete genome sequence of Conexibacter woesei type strain (ID131577).</title>
        <authorList>
            <person name="Pukall R."/>
            <person name="Lapidus A."/>
            <person name="Glavina Del Rio T."/>
            <person name="Copeland A."/>
            <person name="Tice H."/>
            <person name="Cheng J.-F."/>
            <person name="Lucas S."/>
            <person name="Chen F."/>
            <person name="Nolan M."/>
            <person name="Bruce D."/>
            <person name="Goodwin L."/>
            <person name="Pitluck S."/>
            <person name="Mavromatis K."/>
            <person name="Ivanova N."/>
            <person name="Ovchinnikova G."/>
            <person name="Pati A."/>
            <person name="Chen A."/>
            <person name="Palaniappan K."/>
            <person name="Land M."/>
            <person name="Hauser L."/>
            <person name="Chang Y.-J."/>
            <person name="Jeffries C.D."/>
            <person name="Chain P."/>
            <person name="Meincke L."/>
            <person name="Sims D."/>
            <person name="Brettin T."/>
            <person name="Detter J.C."/>
            <person name="Rohde M."/>
            <person name="Goeker M."/>
            <person name="Bristow J."/>
            <person name="Eisen J.A."/>
            <person name="Markowitz V."/>
            <person name="Kyrpides N.C."/>
            <person name="Klenk H.-P."/>
            <person name="Hugenholtz P."/>
        </authorList>
    </citation>
    <scope>NUCLEOTIDE SEQUENCE [LARGE SCALE GENOMIC DNA]</scope>
    <source>
        <strain evidence="6">DSM 14684 / CIP 108061 / JCM 11494 / NBRC 100937 / ID131577</strain>
    </source>
</reference>
<dbReference type="Pfam" id="PF01593">
    <property type="entry name" value="Amino_oxidase"/>
    <property type="match status" value="1"/>
</dbReference>
<dbReference type="EMBL" id="CP001854">
    <property type="protein sequence ID" value="ADB49729.1"/>
    <property type="molecule type" value="Genomic_DNA"/>
</dbReference>
<dbReference type="OrthoDB" id="833207at2"/>
<dbReference type="HOGENOM" id="CLU_019327_1_1_11"/>
<evidence type="ECO:0000313" key="6">
    <source>
        <dbReference type="Proteomes" id="UP000008229"/>
    </source>
</evidence>
<feature type="domain" description="Amine oxidase" evidence="4">
    <location>
        <begin position="17"/>
        <end position="488"/>
    </location>
</feature>
<dbReference type="InterPro" id="IPR002937">
    <property type="entry name" value="Amino_oxidase"/>
</dbReference>
<dbReference type="KEGG" id="cwo:Cwoe_1300"/>
<dbReference type="SUPFAM" id="SSF51905">
    <property type="entry name" value="FAD/NAD(P)-binding domain"/>
    <property type="match status" value="1"/>
</dbReference>